<accession>A0A9E7GRU4</accession>
<keyword evidence="3" id="KW-1185">Reference proteome</keyword>
<gene>
    <name evidence="2" type="ORF">MUK42_33682</name>
</gene>
<evidence type="ECO:0000313" key="2">
    <source>
        <dbReference type="EMBL" id="URE16158.1"/>
    </source>
</evidence>
<protein>
    <submittedName>
        <fullName evidence="2">Uncharacterized protein</fullName>
    </submittedName>
</protein>
<feature type="region of interest" description="Disordered" evidence="1">
    <location>
        <begin position="45"/>
        <end position="65"/>
    </location>
</feature>
<dbReference type="AlphaFoldDB" id="A0A9E7GRU4"/>
<proteinExistence type="predicted"/>
<name>A0A9E7GRU4_9LILI</name>
<dbReference type="EMBL" id="CP097509">
    <property type="protein sequence ID" value="URE16158.1"/>
    <property type="molecule type" value="Genomic_DNA"/>
</dbReference>
<evidence type="ECO:0000256" key="1">
    <source>
        <dbReference type="SAM" id="MobiDB-lite"/>
    </source>
</evidence>
<evidence type="ECO:0000313" key="3">
    <source>
        <dbReference type="Proteomes" id="UP001055439"/>
    </source>
</evidence>
<organism evidence="2 3">
    <name type="scientific">Musa troglodytarum</name>
    <name type="common">fe'i banana</name>
    <dbReference type="NCBI Taxonomy" id="320322"/>
    <lineage>
        <taxon>Eukaryota</taxon>
        <taxon>Viridiplantae</taxon>
        <taxon>Streptophyta</taxon>
        <taxon>Embryophyta</taxon>
        <taxon>Tracheophyta</taxon>
        <taxon>Spermatophyta</taxon>
        <taxon>Magnoliopsida</taxon>
        <taxon>Liliopsida</taxon>
        <taxon>Zingiberales</taxon>
        <taxon>Musaceae</taxon>
        <taxon>Musa</taxon>
    </lineage>
</organism>
<dbReference type="Proteomes" id="UP001055439">
    <property type="component" value="Chromosome 7"/>
</dbReference>
<reference evidence="2" key="1">
    <citation type="submission" date="2022-05" db="EMBL/GenBank/DDBJ databases">
        <title>The Musa troglodytarum L. genome provides insights into the mechanism of non-climacteric behaviour and enrichment of carotenoids.</title>
        <authorList>
            <person name="Wang J."/>
        </authorList>
    </citation>
    <scope>NUCLEOTIDE SEQUENCE</scope>
    <source>
        <tissue evidence="2">Leaf</tissue>
    </source>
</reference>
<dbReference type="OrthoDB" id="1696484at2759"/>
<sequence length="79" mass="9034">MYKLDFVILGIGRWCVLNIPSFPGNKGPEVLQETVRHSIDYSQMGPIQRRPSDQTKACHGGGVPDMCTRRRREMSRCKQ</sequence>